<dbReference type="GO" id="GO:0008081">
    <property type="term" value="F:phosphoric diester hydrolase activity"/>
    <property type="evidence" value="ECO:0007669"/>
    <property type="project" value="InterPro"/>
</dbReference>
<dbReference type="SUPFAM" id="SSF51695">
    <property type="entry name" value="PLC-like phosphodiesterases"/>
    <property type="match status" value="1"/>
</dbReference>
<evidence type="ECO:0000313" key="2">
    <source>
        <dbReference type="EMBL" id="RLK50749.1"/>
    </source>
</evidence>
<proteinExistence type="predicted"/>
<dbReference type="AlphaFoldDB" id="A0A498C6Q4"/>
<dbReference type="PANTHER" id="PTHR46211">
    <property type="entry name" value="GLYCEROPHOSPHORYL DIESTER PHOSPHODIESTERASE"/>
    <property type="match status" value="1"/>
</dbReference>
<evidence type="ECO:0000259" key="1">
    <source>
        <dbReference type="PROSITE" id="PS51704"/>
    </source>
</evidence>
<dbReference type="RefSeq" id="WP_121441210.1">
    <property type="nucleotide sequence ID" value="NZ_RCDA01000001.1"/>
</dbReference>
<gene>
    <name evidence="2" type="ORF">DFR31_0655</name>
</gene>
<feature type="domain" description="GP-PDE" evidence="1">
    <location>
        <begin position="5"/>
        <end position="237"/>
    </location>
</feature>
<dbReference type="GO" id="GO:0006629">
    <property type="term" value="P:lipid metabolic process"/>
    <property type="evidence" value="ECO:0007669"/>
    <property type="project" value="InterPro"/>
</dbReference>
<dbReference type="EMBL" id="RCDA01000001">
    <property type="protein sequence ID" value="RLK50749.1"/>
    <property type="molecule type" value="Genomic_DNA"/>
</dbReference>
<organism evidence="2 3">
    <name type="scientific">Alkalispirillum mobile</name>
    <dbReference type="NCBI Taxonomy" id="85925"/>
    <lineage>
        <taxon>Bacteria</taxon>
        <taxon>Pseudomonadati</taxon>
        <taxon>Pseudomonadota</taxon>
        <taxon>Gammaproteobacteria</taxon>
        <taxon>Chromatiales</taxon>
        <taxon>Ectothiorhodospiraceae</taxon>
        <taxon>Alkalispirillum</taxon>
    </lineage>
</organism>
<comment type="caution">
    <text evidence="2">The sequence shown here is derived from an EMBL/GenBank/DDBJ whole genome shotgun (WGS) entry which is preliminary data.</text>
</comment>
<dbReference type="Proteomes" id="UP000275461">
    <property type="component" value="Unassembled WGS sequence"/>
</dbReference>
<reference evidence="2 3" key="1">
    <citation type="submission" date="2018-10" db="EMBL/GenBank/DDBJ databases">
        <title>Genomic Encyclopedia of Type Strains, Phase IV (KMG-IV): sequencing the most valuable type-strain genomes for metagenomic binning, comparative biology and taxonomic classification.</title>
        <authorList>
            <person name="Goeker M."/>
        </authorList>
    </citation>
    <scope>NUCLEOTIDE SEQUENCE [LARGE SCALE GENOMIC DNA]</scope>
    <source>
        <strain evidence="2 3">DSM 12769</strain>
    </source>
</reference>
<dbReference type="PANTHER" id="PTHR46211:SF14">
    <property type="entry name" value="GLYCEROPHOSPHODIESTER PHOSPHODIESTERASE"/>
    <property type="match status" value="1"/>
</dbReference>
<dbReference type="Gene3D" id="3.20.20.190">
    <property type="entry name" value="Phosphatidylinositol (PI) phosphodiesterase"/>
    <property type="match status" value="1"/>
</dbReference>
<protein>
    <submittedName>
        <fullName evidence="2">Glycerophosphoryl diester phosphodiesterase</fullName>
    </submittedName>
</protein>
<dbReference type="InterPro" id="IPR017946">
    <property type="entry name" value="PLC-like_Pdiesterase_TIM-brl"/>
</dbReference>
<dbReference type="PROSITE" id="PS51704">
    <property type="entry name" value="GP_PDE"/>
    <property type="match status" value="1"/>
</dbReference>
<dbReference type="CDD" id="cd08581">
    <property type="entry name" value="GDPD_like_1"/>
    <property type="match status" value="1"/>
</dbReference>
<dbReference type="OrthoDB" id="9795622at2"/>
<evidence type="ECO:0000313" key="3">
    <source>
        <dbReference type="Proteomes" id="UP000275461"/>
    </source>
</evidence>
<dbReference type="PROSITE" id="PS50007">
    <property type="entry name" value="PIPLC_X_DOMAIN"/>
    <property type="match status" value="1"/>
</dbReference>
<dbReference type="Pfam" id="PF03009">
    <property type="entry name" value="GDPD"/>
    <property type="match status" value="1"/>
</dbReference>
<sequence>MHDTPWLIAHRGDIERHTENTLPAFRSALDRGADGIELDVQFTADGTPVVFHDRDLRRITGQRGCLAEIEDAELARRGLRPGPAQAEQFHLPTLSEACKLLAGTNTPVFVEIKTNALAHHRIPHAVDRVLQDSVLIASQRVIISFNDSALQVARSHARVAVGWVLQDWDITCRERAEALKPDWLFCDEQLLPPGPAPLWTGPWAWAIYEINEAGPAAALARRGVKAVETGRLSAWYR</sequence>
<keyword evidence="3" id="KW-1185">Reference proteome</keyword>
<dbReference type="InterPro" id="IPR030395">
    <property type="entry name" value="GP_PDE_dom"/>
</dbReference>
<name>A0A498C6Q4_9GAMM</name>
<accession>A0A498C6Q4</accession>